<feature type="compositionally biased region" description="Polar residues" evidence="5">
    <location>
        <begin position="1"/>
        <end position="15"/>
    </location>
</feature>
<protein>
    <recommendedName>
        <fullName evidence="6">Zn(2)-C6 fungal-type domain-containing protein</fullName>
    </recommendedName>
</protein>
<dbReference type="GO" id="GO:0003677">
    <property type="term" value="F:DNA binding"/>
    <property type="evidence" value="ECO:0007669"/>
    <property type="project" value="UniProtKB-KW"/>
</dbReference>
<feature type="region of interest" description="Disordered" evidence="5">
    <location>
        <begin position="1"/>
        <end position="23"/>
    </location>
</feature>
<dbReference type="GO" id="GO:0005634">
    <property type="term" value="C:nucleus"/>
    <property type="evidence" value="ECO:0007669"/>
    <property type="project" value="UniProtKB-SubCell"/>
</dbReference>
<dbReference type="Gene3D" id="4.10.240.10">
    <property type="entry name" value="Zn(2)-C6 fungal-type DNA-binding domain"/>
    <property type="match status" value="1"/>
</dbReference>
<gene>
    <name evidence="7" type="ORF">EHS24_003723</name>
</gene>
<comment type="caution">
    <text evidence="7">The sequence shown here is derived from an EMBL/GenBank/DDBJ whole genome shotgun (WGS) entry which is preliminary data.</text>
</comment>
<dbReference type="AlphaFoldDB" id="A0A427XEF3"/>
<dbReference type="Pfam" id="PF04082">
    <property type="entry name" value="Fungal_trans"/>
    <property type="match status" value="1"/>
</dbReference>
<evidence type="ECO:0000313" key="7">
    <source>
        <dbReference type="EMBL" id="RSH77094.1"/>
    </source>
</evidence>
<feature type="region of interest" description="Disordered" evidence="5">
    <location>
        <begin position="78"/>
        <end position="105"/>
    </location>
</feature>
<dbReference type="GO" id="GO:0006351">
    <property type="term" value="P:DNA-templated transcription"/>
    <property type="evidence" value="ECO:0007669"/>
    <property type="project" value="InterPro"/>
</dbReference>
<dbReference type="Proteomes" id="UP000279236">
    <property type="component" value="Unassembled WGS sequence"/>
</dbReference>
<dbReference type="OrthoDB" id="2575102at2759"/>
<accession>A0A427XEF3</accession>
<keyword evidence="8" id="KW-1185">Reference proteome</keyword>
<dbReference type="InterPro" id="IPR007219">
    <property type="entry name" value="XnlR_reg_dom"/>
</dbReference>
<evidence type="ECO:0000256" key="1">
    <source>
        <dbReference type="ARBA" id="ARBA00004123"/>
    </source>
</evidence>
<keyword evidence="4" id="KW-0539">Nucleus</keyword>
<dbReference type="SMART" id="SM00066">
    <property type="entry name" value="GAL4"/>
    <property type="match status" value="1"/>
</dbReference>
<dbReference type="PANTHER" id="PTHR46910:SF3">
    <property type="entry name" value="HALOTOLERANCE PROTEIN 9-RELATED"/>
    <property type="match status" value="1"/>
</dbReference>
<evidence type="ECO:0000313" key="8">
    <source>
        <dbReference type="Proteomes" id="UP000279236"/>
    </source>
</evidence>
<dbReference type="Pfam" id="PF00172">
    <property type="entry name" value="Zn_clus"/>
    <property type="match status" value="1"/>
</dbReference>
<name>A0A427XEF3_9TREE</name>
<dbReference type="RefSeq" id="XP_028472241.1">
    <property type="nucleotide sequence ID" value="XM_028619372.1"/>
</dbReference>
<evidence type="ECO:0000259" key="6">
    <source>
        <dbReference type="PROSITE" id="PS50048"/>
    </source>
</evidence>
<keyword evidence="3" id="KW-0238">DNA-binding</keyword>
<dbReference type="CDD" id="cd12148">
    <property type="entry name" value="fungal_TF_MHR"/>
    <property type="match status" value="1"/>
</dbReference>
<evidence type="ECO:0000256" key="5">
    <source>
        <dbReference type="SAM" id="MobiDB-lite"/>
    </source>
</evidence>
<feature type="domain" description="Zn(2)-C6 fungal-type" evidence="6">
    <location>
        <begin position="24"/>
        <end position="55"/>
    </location>
</feature>
<dbReference type="GO" id="GO:0000981">
    <property type="term" value="F:DNA-binding transcription factor activity, RNA polymerase II-specific"/>
    <property type="evidence" value="ECO:0007669"/>
    <property type="project" value="InterPro"/>
</dbReference>
<proteinExistence type="predicted"/>
<dbReference type="GO" id="GO:0008270">
    <property type="term" value="F:zinc ion binding"/>
    <property type="evidence" value="ECO:0007669"/>
    <property type="project" value="InterPro"/>
</dbReference>
<evidence type="ECO:0000256" key="2">
    <source>
        <dbReference type="ARBA" id="ARBA00022723"/>
    </source>
</evidence>
<dbReference type="SUPFAM" id="SSF57701">
    <property type="entry name" value="Zn2/Cys6 DNA-binding domain"/>
    <property type="match status" value="1"/>
</dbReference>
<dbReference type="PROSITE" id="PS50048">
    <property type="entry name" value="ZN2_CY6_FUNGAL_2"/>
    <property type="match status" value="1"/>
</dbReference>
<sequence>MPSSPAEQPQRTSATGPHRRSSKACETCRVRRIKCSGPPPCQGCIAAGLGSSCAVRLKARPKRAPSAKLFARLSNNGGTGAAPSVDAGPSGSAPTLPPSMSHMRDEGTRTVYRKRNPLDEVEGALAIWCANKGVPFSQLVFKVDTRLAGLPSTALPPPNLLRDYEDGLIETFFNSPEYLDRHTDHRETIRSLFARYRAVPGSLTEDQRALVYAILCMARYLQIKSNINAGTPHATTEATREDVTYYHMGYDALATWARPSLTAIWALFYLVPYTLGMGGWAETKDLLQQWAWQIKELGLHRQDTASLYAPHEVGQLFFAYFYTDILRASMTDLRPLLPLTEIDVDPTPSDKEWASFQSRVSDFNTRFLADFNDPTVDTGAMDYAAAAESTWFGYVRELRHSMPADVPRAKISWAQFRYNWLRILLYIPLINNPPYQPVAFGMITRAVSQIFQSYSDLVAIGNLNPSWPQLQRLVVCGQLLILCHEAGELHRREATLLFQMLLEFLEKHLDTWPTCAELILGYQAVAKAFDIHLTPDFELPTLGDDPVFALHEVHQWPLIPYGLDLDFDLTLFP</sequence>
<dbReference type="InterPro" id="IPR001138">
    <property type="entry name" value="Zn2Cys6_DnaBD"/>
</dbReference>
<keyword evidence="2" id="KW-0479">Metal-binding</keyword>
<dbReference type="GeneID" id="39588266"/>
<dbReference type="PROSITE" id="PS00463">
    <property type="entry name" value="ZN2_CY6_FUNGAL_1"/>
    <property type="match status" value="1"/>
</dbReference>
<organism evidence="7 8">
    <name type="scientific">Apiotrichum porosum</name>
    <dbReference type="NCBI Taxonomy" id="105984"/>
    <lineage>
        <taxon>Eukaryota</taxon>
        <taxon>Fungi</taxon>
        <taxon>Dikarya</taxon>
        <taxon>Basidiomycota</taxon>
        <taxon>Agaricomycotina</taxon>
        <taxon>Tremellomycetes</taxon>
        <taxon>Trichosporonales</taxon>
        <taxon>Trichosporonaceae</taxon>
        <taxon>Apiotrichum</taxon>
    </lineage>
</organism>
<evidence type="ECO:0000256" key="4">
    <source>
        <dbReference type="ARBA" id="ARBA00023242"/>
    </source>
</evidence>
<dbReference type="EMBL" id="RSCE01000018">
    <property type="protein sequence ID" value="RSH77094.1"/>
    <property type="molecule type" value="Genomic_DNA"/>
</dbReference>
<dbReference type="CDD" id="cd00067">
    <property type="entry name" value="GAL4"/>
    <property type="match status" value="1"/>
</dbReference>
<dbReference type="InterPro" id="IPR050987">
    <property type="entry name" value="AtrR-like"/>
</dbReference>
<evidence type="ECO:0000256" key="3">
    <source>
        <dbReference type="ARBA" id="ARBA00023125"/>
    </source>
</evidence>
<dbReference type="PANTHER" id="PTHR46910">
    <property type="entry name" value="TRANSCRIPTION FACTOR PDR1"/>
    <property type="match status" value="1"/>
</dbReference>
<comment type="subcellular location">
    <subcellularLocation>
        <location evidence="1">Nucleus</location>
    </subcellularLocation>
</comment>
<reference evidence="7 8" key="1">
    <citation type="submission" date="2018-11" db="EMBL/GenBank/DDBJ databases">
        <title>Genome sequence of Apiotrichum porosum DSM 27194.</title>
        <authorList>
            <person name="Aliyu H."/>
            <person name="Gorte O."/>
            <person name="Ochsenreither K."/>
        </authorList>
    </citation>
    <scope>NUCLEOTIDE SEQUENCE [LARGE SCALE GENOMIC DNA]</scope>
    <source>
        <strain evidence="7 8">DSM 27194</strain>
    </source>
</reference>
<dbReference type="InterPro" id="IPR036864">
    <property type="entry name" value="Zn2-C6_fun-type_DNA-bd_sf"/>
</dbReference>